<dbReference type="Proteomes" id="UP000193240">
    <property type="component" value="Unassembled WGS sequence"/>
</dbReference>
<proteinExistence type="predicted"/>
<evidence type="ECO:0000259" key="1">
    <source>
        <dbReference type="PROSITE" id="PS51186"/>
    </source>
</evidence>
<dbReference type="Pfam" id="PF00583">
    <property type="entry name" value="Acetyltransf_1"/>
    <property type="match status" value="1"/>
</dbReference>
<evidence type="ECO:0000313" key="3">
    <source>
        <dbReference type="Proteomes" id="UP000193240"/>
    </source>
</evidence>
<dbReference type="PROSITE" id="PS51186">
    <property type="entry name" value="GNAT"/>
    <property type="match status" value="1"/>
</dbReference>
<dbReference type="InParanoid" id="A0A1Y2M0E3"/>
<dbReference type="PANTHER" id="PTHR42791:SF14">
    <property type="entry name" value="N-ACETYLTRANSFERASE DOMAIN-CONTAINING PROTEIN"/>
    <property type="match status" value="1"/>
</dbReference>
<feature type="domain" description="N-acetyltransferase" evidence="1">
    <location>
        <begin position="95"/>
        <end position="232"/>
    </location>
</feature>
<evidence type="ECO:0000313" key="2">
    <source>
        <dbReference type="EMBL" id="OSS49259.1"/>
    </source>
</evidence>
<dbReference type="AlphaFoldDB" id="A0A1Y2M0E3"/>
<dbReference type="Gene3D" id="3.40.630.30">
    <property type="match status" value="1"/>
</dbReference>
<protein>
    <recommendedName>
        <fullName evidence="1">N-acetyltransferase domain-containing protein</fullName>
    </recommendedName>
</protein>
<sequence>MAISKELPTKMVKQGNPALKVSLLKPEEAEQYMRVRHEVFRSTVNKILYSRGEPSQKTLDRVTEEIRDGVANKGILYLKCVDIATGEIVAGARWRHVKPADPNATERTWEEVEESFKRTEPYDESDPDLFHALHDLFSENKRKILGTRSHYVLDTLVTLPQHERKGAGSMLVRWGTQRADEAGVEAYLEASPMGAPMYARHGFEPMKKVALDLTKYGGKEVLEFILMKRPANAKVETP</sequence>
<keyword evidence="3" id="KW-1185">Reference proteome</keyword>
<dbReference type="InterPro" id="IPR052523">
    <property type="entry name" value="Trichothecene_AcTrans"/>
</dbReference>
<reference evidence="2 3" key="1">
    <citation type="journal article" date="2017" name="Genome Announc.">
        <title>Genome sequence of the saprophytic ascomycete Epicoccum nigrum ICMP 19927 strain isolated from New Zealand.</title>
        <authorList>
            <person name="Fokin M."/>
            <person name="Fleetwood D."/>
            <person name="Weir B.S."/>
            <person name="Villas-Boas S.G."/>
        </authorList>
    </citation>
    <scope>NUCLEOTIDE SEQUENCE [LARGE SCALE GENOMIC DNA]</scope>
    <source>
        <strain evidence="2 3">ICMP 19927</strain>
    </source>
</reference>
<dbReference type="InterPro" id="IPR000182">
    <property type="entry name" value="GNAT_dom"/>
</dbReference>
<dbReference type="PANTHER" id="PTHR42791">
    <property type="entry name" value="GNAT FAMILY ACETYLTRANSFERASE"/>
    <property type="match status" value="1"/>
</dbReference>
<accession>A0A1Y2M0E3</accession>
<dbReference type="SUPFAM" id="SSF55729">
    <property type="entry name" value="Acyl-CoA N-acyltransferases (Nat)"/>
    <property type="match status" value="1"/>
</dbReference>
<organism evidence="2 3">
    <name type="scientific">Epicoccum nigrum</name>
    <name type="common">Soil fungus</name>
    <name type="synonym">Epicoccum purpurascens</name>
    <dbReference type="NCBI Taxonomy" id="105696"/>
    <lineage>
        <taxon>Eukaryota</taxon>
        <taxon>Fungi</taxon>
        <taxon>Dikarya</taxon>
        <taxon>Ascomycota</taxon>
        <taxon>Pezizomycotina</taxon>
        <taxon>Dothideomycetes</taxon>
        <taxon>Pleosporomycetidae</taxon>
        <taxon>Pleosporales</taxon>
        <taxon>Pleosporineae</taxon>
        <taxon>Didymellaceae</taxon>
        <taxon>Epicoccum</taxon>
    </lineage>
</organism>
<gene>
    <name evidence="2" type="ORF">B5807_05560</name>
</gene>
<dbReference type="OMA" id="NATERTW"/>
<dbReference type="InterPro" id="IPR016181">
    <property type="entry name" value="Acyl_CoA_acyltransferase"/>
</dbReference>
<dbReference type="STRING" id="105696.A0A1Y2M0E3"/>
<dbReference type="GO" id="GO:0016747">
    <property type="term" value="F:acyltransferase activity, transferring groups other than amino-acyl groups"/>
    <property type="evidence" value="ECO:0007669"/>
    <property type="project" value="InterPro"/>
</dbReference>
<dbReference type="CDD" id="cd04301">
    <property type="entry name" value="NAT_SF"/>
    <property type="match status" value="1"/>
</dbReference>
<dbReference type="EMBL" id="KZ107844">
    <property type="protein sequence ID" value="OSS49259.1"/>
    <property type="molecule type" value="Genomic_DNA"/>
</dbReference>
<name>A0A1Y2M0E3_EPING</name>